<evidence type="ECO:0000313" key="2">
    <source>
        <dbReference type="Proteomes" id="UP000319466"/>
    </source>
</evidence>
<reference evidence="1 2" key="1">
    <citation type="submission" date="2019-04" db="EMBL/GenBank/DDBJ databases">
        <title>Novel bacteriophages capable of disrupting biofilms from clinical strains of Aeromonas hydrophila with intrinsic antibiotic resistance.</title>
        <authorList>
            <person name="Kabwe M."/>
            <person name="Brown T.L."/>
            <person name="Speirs L."/>
            <person name="Ku H."/>
            <person name="Leach M."/>
            <person name="Chan H.T."/>
            <person name="Petrovski S."/>
            <person name="Lock P."/>
            <person name="Tucci J."/>
        </authorList>
    </citation>
    <scope>NUCLEOTIDE SEQUENCE [LARGE SCALE GENOMIC DNA]</scope>
</reference>
<dbReference type="InterPro" id="IPR012337">
    <property type="entry name" value="RNaseH-like_sf"/>
</dbReference>
<protein>
    <submittedName>
        <fullName evidence="1">Putative DNA polymerase</fullName>
    </submittedName>
</protein>
<dbReference type="Gene3D" id="3.30.420.10">
    <property type="entry name" value="Ribonuclease H-like superfamily/Ribonuclease H"/>
    <property type="match status" value="1"/>
</dbReference>
<dbReference type="Proteomes" id="UP000319466">
    <property type="component" value="Segment"/>
</dbReference>
<sequence length="187" mass="21433">MGGLMAKVGVTDIEANNLWYGISRFHCAWVIDPNDRESRIGYRPDEAHAYLEHLKSLDVVVFHNGVDFDGPALYKLYPEFKGIKMFDTIVLSRMLFPERKSHSLKSWGIELGVLKGDYGSAQTDEEGVDVWEKFSEEMFEYCEQDVEVTVALYLYLCEIAGFDPEDPPAKYLDFTEIDRTLKTLGKK</sequence>
<name>A0A513ZZS8_9CAUD</name>
<gene>
    <name evidence="1" type="ORF">LAh6_91</name>
</gene>
<dbReference type="EMBL" id="MK838112">
    <property type="protein sequence ID" value="QDH46529.1"/>
    <property type="molecule type" value="Genomic_DNA"/>
</dbReference>
<dbReference type="GO" id="GO:0003676">
    <property type="term" value="F:nucleic acid binding"/>
    <property type="evidence" value="ECO:0007669"/>
    <property type="project" value="InterPro"/>
</dbReference>
<accession>A0A513ZZS8</accession>
<organism evidence="1 2">
    <name type="scientific">Aeromonas phage LAh_6</name>
    <dbReference type="NCBI Taxonomy" id="2591030"/>
    <lineage>
        <taxon>Viruses</taxon>
        <taxon>Duplodnaviria</taxon>
        <taxon>Heunggongvirae</taxon>
        <taxon>Uroviricota</taxon>
        <taxon>Caudoviricetes</taxon>
        <taxon>Grimontviridae</taxon>
        <taxon>Lahexavirus</taxon>
        <taxon>Lahexavirus LAh6</taxon>
    </lineage>
</organism>
<evidence type="ECO:0000313" key="1">
    <source>
        <dbReference type="EMBL" id="QDH46529.1"/>
    </source>
</evidence>
<proteinExistence type="predicted"/>
<dbReference type="InterPro" id="IPR036397">
    <property type="entry name" value="RNaseH_sf"/>
</dbReference>
<dbReference type="SUPFAM" id="SSF53098">
    <property type="entry name" value="Ribonuclease H-like"/>
    <property type="match status" value="1"/>
</dbReference>
<keyword evidence="2" id="KW-1185">Reference proteome</keyword>